<dbReference type="eggNOG" id="COG1175">
    <property type="taxonomic scope" value="Bacteria"/>
</dbReference>
<dbReference type="Gene3D" id="1.10.3720.10">
    <property type="entry name" value="MetI-like"/>
    <property type="match status" value="1"/>
</dbReference>
<feature type="transmembrane region" description="Helical" evidence="7">
    <location>
        <begin position="155"/>
        <end position="180"/>
    </location>
</feature>
<evidence type="ECO:0000256" key="1">
    <source>
        <dbReference type="ARBA" id="ARBA00004651"/>
    </source>
</evidence>
<proteinExistence type="inferred from homology"/>
<comment type="subcellular location">
    <subcellularLocation>
        <location evidence="1 7">Cell membrane</location>
        <topology evidence="1 7">Multi-pass membrane protein</topology>
    </subcellularLocation>
</comment>
<name>D7CRW7_TRURR</name>
<comment type="similarity">
    <text evidence="7">Belongs to the binding-protein-dependent transport system permease family.</text>
</comment>
<keyword evidence="3" id="KW-1003">Cell membrane</keyword>
<dbReference type="GO" id="GO:0005886">
    <property type="term" value="C:plasma membrane"/>
    <property type="evidence" value="ECO:0007669"/>
    <property type="project" value="UniProtKB-SubCell"/>
</dbReference>
<feature type="transmembrane region" description="Helical" evidence="7">
    <location>
        <begin position="107"/>
        <end position="127"/>
    </location>
</feature>
<organism evidence="9 10">
    <name type="scientific">Truepera radiovictrix (strain DSM 17093 / CIP 108686 / LMG 22925 / RQ-24)</name>
    <dbReference type="NCBI Taxonomy" id="649638"/>
    <lineage>
        <taxon>Bacteria</taxon>
        <taxon>Thermotogati</taxon>
        <taxon>Deinococcota</taxon>
        <taxon>Deinococci</taxon>
        <taxon>Trueperales</taxon>
        <taxon>Trueperaceae</taxon>
        <taxon>Truepera</taxon>
    </lineage>
</organism>
<feature type="transmembrane region" description="Helical" evidence="7">
    <location>
        <begin position="74"/>
        <end position="95"/>
    </location>
</feature>
<keyword evidence="10" id="KW-1185">Reference proteome</keyword>
<evidence type="ECO:0000256" key="5">
    <source>
        <dbReference type="ARBA" id="ARBA00022989"/>
    </source>
</evidence>
<accession>D7CRW7</accession>
<reference evidence="10" key="1">
    <citation type="submission" date="2010-05" db="EMBL/GenBank/DDBJ databases">
        <title>The complete genome of Truepera radiovictris DSM 17093.</title>
        <authorList>
            <consortium name="US DOE Joint Genome Institute (JGI-PGF)"/>
            <person name="Lucas S."/>
            <person name="Copeland A."/>
            <person name="Lapidus A."/>
            <person name="Glavina del Rio T."/>
            <person name="Dalin E."/>
            <person name="Tice H."/>
            <person name="Bruce D."/>
            <person name="Goodwin L."/>
            <person name="Pitluck S."/>
            <person name="Kyrpides N."/>
            <person name="Mavromatis K."/>
            <person name="Ovchinnikova G."/>
            <person name="Munk A.C."/>
            <person name="Detter J.C."/>
            <person name="Han C."/>
            <person name="Tapia R."/>
            <person name="Land M."/>
            <person name="Hauser L."/>
            <person name="Markowitz V."/>
            <person name="Cheng J.-F."/>
            <person name="Hugenholtz P."/>
            <person name="Woyke T."/>
            <person name="Wu D."/>
            <person name="Tindall B."/>
            <person name="Pomrenke H.G."/>
            <person name="Brambilla E."/>
            <person name="Klenk H.-P."/>
            <person name="Eisen J.A."/>
        </authorList>
    </citation>
    <scope>NUCLEOTIDE SEQUENCE [LARGE SCALE GENOMIC DNA]</scope>
    <source>
        <strain evidence="10">DSM 17093 / CIP 108686 / LMG 22925 / RQ-24</strain>
    </source>
</reference>
<dbReference type="PANTHER" id="PTHR30193">
    <property type="entry name" value="ABC TRANSPORTER PERMEASE PROTEIN"/>
    <property type="match status" value="1"/>
</dbReference>
<keyword evidence="6 7" id="KW-0472">Membrane</keyword>
<evidence type="ECO:0000256" key="2">
    <source>
        <dbReference type="ARBA" id="ARBA00022448"/>
    </source>
</evidence>
<keyword evidence="5 7" id="KW-1133">Transmembrane helix</keyword>
<evidence type="ECO:0000313" key="9">
    <source>
        <dbReference type="EMBL" id="ADI15295.1"/>
    </source>
</evidence>
<sequence length="290" mass="31917">MKRAADFFDRHAPWLFPLPALLAILVLIVGPILANFVLATYDFFIGSAPRFVGLANFETALADRRFWNGLVNTFYFTGVAVPLQMLLGLGIALLFNRDMIGKGFVRTLILLPMVATPVAIALIWALMFNPSLGVLNYFLESLGLPRSLWVADARLAIPSLVLVDVWQWSPFVALILLAALQGVPQEYYEAARIDGAGAWQSFWHITLPGIRAAIVVALILRSIDALKTFDIIYVITQGGPGTASETLNVFAFKTGFEFFRAGYAATLLIFLLFVVLGIAVLLNLARRRVA</sequence>
<dbReference type="RefSeq" id="WP_013178659.1">
    <property type="nucleotide sequence ID" value="NC_014221.1"/>
</dbReference>
<dbReference type="AlphaFoldDB" id="D7CRW7"/>
<reference evidence="9 10" key="2">
    <citation type="journal article" date="2011" name="Stand. Genomic Sci.">
        <title>Complete genome sequence of Truepera radiovictrix type strain (RQ-24).</title>
        <authorList>
            <person name="Ivanova N."/>
            <person name="Rohde C."/>
            <person name="Munk C."/>
            <person name="Nolan M."/>
            <person name="Lucas S."/>
            <person name="Del Rio T.G."/>
            <person name="Tice H."/>
            <person name="Deshpande S."/>
            <person name="Cheng J.F."/>
            <person name="Tapia R."/>
            <person name="Han C."/>
            <person name="Goodwin L."/>
            <person name="Pitluck S."/>
            <person name="Liolios K."/>
            <person name="Mavromatis K."/>
            <person name="Mikhailova N."/>
            <person name="Pati A."/>
            <person name="Chen A."/>
            <person name="Palaniappan K."/>
            <person name="Land M."/>
            <person name="Hauser L."/>
            <person name="Chang Y.J."/>
            <person name="Jeffries C.D."/>
            <person name="Brambilla E."/>
            <person name="Rohde M."/>
            <person name="Goker M."/>
            <person name="Tindall B.J."/>
            <person name="Woyke T."/>
            <person name="Bristow J."/>
            <person name="Eisen J.A."/>
            <person name="Markowitz V."/>
            <person name="Hugenholtz P."/>
            <person name="Kyrpides N.C."/>
            <person name="Klenk H.P."/>
            <person name="Lapidus A."/>
        </authorList>
    </citation>
    <scope>NUCLEOTIDE SEQUENCE [LARGE SCALE GENOMIC DNA]</scope>
    <source>
        <strain evidence="10">DSM 17093 / CIP 108686 / LMG 22925 / RQ-24</strain>
    </source>
</reference>
<dbReference type="InterPro" id="IPR035906">
    <property type="entry name" value="MetI-like_sf"/>
</dbReference>
<evidence type="ECO:0000256" key="7">
    <source>
        <dbReference type="RuleBase" id="RU363032"/>
    </source>
</evidence>
<dbReference type="GO" id="GO:0055085">
    <property type="term" value="P:transmembrane transport"/>
    <property type="evidence" value="ECO:0007669"/>
    <property type="project" value="InterPro"/>
</dbReference>
<evidence type="ECO:0000256" key="6">
    <source>
        <dbReference type="ARBA" id="ARBA00023136"/>
    </source>
</evidence>
<gene>
    <name evidence="9" type="ordered locus">Trad_2183</name>
</gene>
<dbReference type="KEGG" id="tra:Trad_2183"/>
<evidence type="ECO:0000256" key="3">
    <source>
        <dbReference type="ARBA" id="ARBA00022475"/>
    </source>
</evidence>
<dbReference type="InterPro" id="IPR000515">
    <property type="entry name" value="MetI-like"/>
</dbReference>
<protein>
    <submittedName>
        <fullName evidence="9">Binding-protein-dependent transport systems inner membrane component</fullName>
    </submittedName>
</protein>
<feature type="transmembrane region" description="Helical" evidence="7">
    <location>
        <begin position="12"/>
        <end position="34"/>
    </location>
</feature>
<evidence type="ECO:0000259" key="8">
    <source>
        <dbReference type="PROSITE" id="PS50928"/>
    </source>
</evidence>
<keyword evidence="2 7" id="KW-0813">Transport</keyword>
<feature type="domain" description="ABC transmembrane type-1" evidence="8">
    <location>
        <begin position="70"/>
        <end position="280"/>
    </location>
</feature>
<dbReference type="Pfam" id="PF00528">
    <property type="entry name" value="BPD_transp_1"/>
    <property type="match status" value="1"/>
</dbReference>
<dbReference type="CDD" id="cd06261">
    <property type="entry name" value="TM_PBP2"/>
    <property type="match status" value="1"/>
</dbReference>
<evidence type="ECO:0000313" key="10">
    <source>
        <dbReference type="Proteomes" id="UP000000379"/>
    </source>
</evidence>
<dbReference type="PROSITE" id="PS50928">
    <property type="entry name" value="ABC_TM1"/>
    <property type="match status" value="1"/>
</dbReference>
<dbReference type="PANTHER" id="PTHR30193:SF37">
    <property type="entry name" value="INNER MEMBRANE ABC TRANSPORTER PERMEASE PROTEIN YCJO"/>
    <property type="match status" value="1"/>
</dbReference>
<evidence type="ECO:0000256" key="4">
    <source>
        <dbReference type="ARBA" id="ARBA00022692"/>
    </source>
</evidence>
<keyword evidence="4 7" id="KW-0812">Transmembrane</keyword>
<feature type="transmembrane region" description="Helical" evidence="7">
    <location>
        <begin position="263"/>
        <end position="285"/>
    </location>
</feature>
<feature type="transmembrane region" description="Helical" evidence="7">
    <location>
        <begin position="201"/>
        <end position="220"/>
    </location>
</feature>
<dbReference type="Proteomes" id="UP000000379">
    <property type="component" value="Chromosome"/>
</dbReference>
<dbReference type="InterPro" id="IPR051393">
    <property type="entry name" value="ABC_transporter_permease"/>
</dbReference>
<dbReference type="HOGENOM" id="CLU_016047_0_3_0"/>
<dbReference type="EMBL" id="CP002049">
    <property type="protein sequence ID" value="ADI15295.1"/>
    <property type="molecule type" value="Genomic_DNA"/>
</dbReference>
<dbReference type="STRING" id="649638.Trad_2183"/>
<dbReference type="SUPFAM" id="SSF161098">
    <property type="entry name" value="MetI-like"/>
    <property type="match status" value="1"/>
</dbReference>